<reference evidence="2 3" key="1">
    <citation type="submission" date="2018-02" db="EMBL/GenBank/DDBJ databases">
        <authorList>
            <person name="Cohen D.B."/>
            <person name="Kent A.D."/>
        </authorList>
    </citation>
    <scope>NUCLEOTIDE SEQUENCE [LARGE SCALE GENOMIC DNA]</scope>
    <source>
        <strain evidence="2 3">ULC007</strain>
    </source>
</reference>
<dbReference type="InterPro" id="IPR051918">
    <property type="entry name" value="STPP_CPPED1"/>
</dbReference>
<dbReference type="STRING" id="1920490.GCA_001895925_01540"/>
<evidence type="ECO:0000313" key="2">
    <source>
        <dbReference type="EMBL" id="PSB21535.1"/>
    </source>
</evidence>
<dbReference type="RefSeq" id="WP_073069384.1">
    <property type="nucleotide sequence ID" value="NZ_MPPI01000002.1"/>
</dbReference>
<dbReference type="GO" id="GO:0016787">
    <property type="term" value="F:hydrolase activity"/>
    <property type="evidence" value="ECO:0007669"/>
    <property type="project" value="InterPro"/>
</dbReference>
<dbReference type="OrthoDB" id="500534at2"/>
<accession>A0A2T1DM42</accession>
<reference evidence="2 3" key="2">
    <citation type="submission" date="2018-03" db="EMBL/GenBank/DDBJ databases">
        <title>The ancient ancestry and fast evolution of plastids.</title>
        <authorList>
            <person name="Moore K.R."/>
            <person name="Magnabosco C."/>
            <person name="Momper L."/>
            <person name="Gold D.A."/>
            <person name="Bosak T."/>
            <person name="Fournier G.P."/>
        </authorList>
    </citation>
    <scope>NUCLEOTIDE SEQUENCE [LARGE SCALE GENOMIC DNA]</scope>
    <source>
        <strain evidence="2 3">ULC007</strain>
    </source>
</reference>
<comment type="caution">
    <text evidence="2">The sequence shown here is derived from an EMBL/GenBank/DDBJ whole genome shotgun (WGS) entry which is preliminary data.</text>
</comment>
<gene>
    <name evidence="2" type="ORF">C7B65_02805</name>
</gene>
<dbReference type="Gene3D" id="3.60.21.10">
    <property type="match status" value="2"/>
</dbReference>
<dbReference type="AlphaFoldDB" id="A0A2T1DM42"/>
<sequence>MQFVSDPSIAVKIQKMEERVRWQAGEIVDRGIDQTRLVLADGQEDTPEFSFLVIGDSGSGQHRGHSPQRQIAKQMLDHRQDSRFILHTGDVIYLVGSSEFYLKNFIKPYREFIVGGEHYNRISHDQMVFNLPFLVVPGNHDYYDLPFAYGLAIQLTYPIRRLLQSRLDFDIGWHGSFQGKAYAQAFLDGLRSIEMRGGLGNHLDRHYTAETDTGRCLRYEPGKFTRLPNRYYTFRSGGVDFFALDSNTFNAPAPLPKTSEGHAYRQTLETRYAAVELEMQQMLERSGKLNPNQPQDAEQMDDIRAKLEQLEEVQRDIYKQLNVDENTVADVAQLEWLRDRLIQSWRTAGVRGRVLFFHHPPYVTEATKWQQAQTLAVRRRVRQVLDEVAQEVGNLTKGRAIIDLVLNGHAHCLEYLRTTDTGHADANTNWIVCGGSGYSLRRQRVEGAELTESLDGREETLVAKSQLFIGREGRGSQKHRPYSFLRIDVQAGEPVKFVIRPFVSEWFQGKWHDRALPEFVI</sequence>
<evidence type="ECO:0000256" key="1">
    <source>
        <dbReference type="SAM" id="Coils"/>
    </source>
</evidence>
<dbReference type="Proteomes" id="UP000238634">
    <property type="component" value="Unassembled WGS sequence"/>
</dbReference>
<name>A0A2T1DM42_9CYAN</name>
<organism evidence="2 3">
    <name type="scientific">Phormidesmis priestleyi ULC007</name>
    <dbReference type="NCBI Taxonomy" id="1920490"/>
    <lineage>
        <taxon>Bacteria</taxon>
        <taxon>Bacillati</taxon>
        <taxon>Cyanobacteriota</taxon>
        <taxon>Cyanophyceae</taxon>
        <taxon>Leptolyngbyales</taxon>
        <taxon>Leptolyngbyaceae</taxon>
        <taxon>Phormidesmis</taxon>
    </lineage>
</organism>
<dbReference type="InterPro" id="IPR029052">
    <property type="entry name" value="Metallo-depent_PP-like"/>
</dbReference>
<keyword evidence="3" id="KW-1185">Reference proteome</keyword>
<proteinExistence type="predicted"/>
<feature type="coiled-coil region" evidence="1">
    <location>
        <begin position="265"/>
        <end position="320"/>
    </location>
</feature>
<dbReference type="PANTHER" id="PTHR43143:SF1">
    <property type="entry name" value="SERINE_THREONINE-PROTEIN PHOSPHATASE CPPED1"/>
    <property type="match status" value="1"/>
</dbReference>
<keyword evidence="1" id="KW-0175">Coiled coil</keyword>
<protein>
    <submittedName>
        <fullName evidence="2">Metallophosphoesterase</fullName>
    </submittedName>
</protein>
<dbReference type="EMBL" id="PVWG01000002">
    <property type="protein sequence ID" value="PSB21535.1"/>
    <property type="molecule type" value="Genomic_DNA"/>
</dbReference>
<dbReference type="SUPFAM" id="SSF56300">
    <property type="entry name" value="Metallo-dependent phosphatases"/>
    <property type="match status" value="1"/>
</dbReference>
<evidence type="ECO:0000313" key="3">
    <source>
        <dbReference type="Proteomes" id="UP000238634"/>
    </source>
</evidence>
<dbReference type="PANTHER" id="PTHR43143">
    <property type="entry name" value="METALLOPHOSPHOESTERASE, CALCINEURIN SUPERFAMILY"/>
    <property type="match status" value="1"/>
</dbReference>